<feature type="transmembrane region" description="Helical" evidence="8">
    <location>
        <begin position="593"/>
        <end position="616"/>
    </location>
</feature>
<dbReference type="Pfam" id="PF00924">
    <property type="entry name" value="MS_channel_2nd"/>
    <property type="match status" value="1"/>
</dbReference>
<dbReference type="Pfam" id="PF21082">
    <property type="entry name" value="MS_channel_3rd"/>
    <property type="match status" value="1"/>
</dbReference>
<evidence type="ECO:0000256" key="8">
    <source>
        <dbReference type="SAM" id="Phobius"/>
    </source>
</evidence>
<feature type="domain" description="DUF3772" evidence="10">
    <location>
        <begin position="175"/>
        <end position="226"/>
    </location>
</feature>
<feature type="transmembrane region" description="Helical" evidence="8">
    <location>
        <begin position="283"/>
        <end position="308"/>
    </location>
</feature>
<feature type="transmembrane region" description="Helical" evidence="8">
    <location>
        <begin position="431"/>
        <end position="456"/>
    </location>
</feature>
<dbReference type="PANTHER" id="PTHR30347">
    <property type="entry name" value="POTASSIUM CHANNEL RELATED"/>
    <property type="match status" value="1"/>
</dbReference>
<feature type="transmembrane region" description="Helical" evidence="8">
    <location>
        <begin position="359"/>
        <end position="381"/>
    </location>
</feature>
<dbReference type="GO" id="GO:0008381">
    <property type="term" value="F:mechanosensitive monoatomic ion channel activity"/>
    <property type="evidence" value="ECO:0007669"/>
    <property type="project" value="UniProtKB-ARBA"/>
</dbReference>
<keyword evidence="4 8" id="KW-0812">Transmembrane</keyword>
<feature type="transmembrane region" description="Helical" evidence="8">
    <location>
        <begin position="622"/>
        <end position="651"/>
    </location>
</feature>
<dbReference type="Proteomes" id="UP000474757">
    <property type="component" value="Unassembled WGS sequence"/>
</dbReference>
<feature type="transmembrane region" description="Helical" evidence="8">
    <location>
        <begin position="462"/>
        <end position="483"/>
    </location>
</feature>
<dbReference type="InterPro" id="IPR052702">
    <property type="entry name" value="MscS-like_channel"/>
</dbReference>
<evidence type="ECO:0000256" key="3">
    <source>
        <dbReference type="ARBA" id="ARBA00022475"/>
    </source>
</evidence>
<dbReference type="SUPFAM" id="SSF82689">
    <property type="entry name" value="Mechanosensitive channel protein MscS (YggB), C-terminal domain"/>
    <property type="match status" value="1"/>
</dbReference>
<feature type="transmembrane region" description="Helical" evidence="8">
    <location>
        <begin position="504"/>
        <end position="527"/>
    </location>
</feature>
<dbReference type="Gene3D" id="1.10.287.1260">
    <property type="match status" value="1"/>
</dbReference>
<reference evidence="12 13" key="1">
    <citation type="submission" date="2020-02" db="EMBL/GenBank/DDBJ databases">
        <title>Pseudoroseicyclus tamarix, sp. nov., isolated from offshore sediment of a Tamarix chinensis forest.</title>
        <authorList>
            <person name="Gai Y."/>
        </authorList>
    </citation>
    <scope>NUCLEOTIDE SEQUENCE [LARGE SCALE GENOMIC DNA]</scope>
    <source>
        <strain evidence="12 13">CLL3-39</strain>
    </source>
</reference>
<feature type="domain" description="Mechanosensitive ion channel MscS C-terminal" evidence="11">
    <location>
        <begin position="714"/>
        <end position="795"/>
    </location>
</feature>
<dbReference type="InterPro" id="IPR011014">
    <property type="entry name" value="MscS_channel_TM-2"/>
</dbReference>
<evidence type="ECO:0000313" key="13">
    <source>
        <dbReference type="Proteomes" id="UP000474757"/>
    </source>
</evidence>
<dbReference type="RefSeq" id="WP_163891514.1">
    <property type="nucleotide sequence ID" value="NZ_JAAFYS010000002.1"/>
</dbReference>
<dbReference type="GO" id="GO:0005886">
    <property type="term" value="C:plasma membrane"/>
    <property type="evidence" value="ECO:0007669"/>
    <property type="project" value="UniProtKB-SubCell"/>
</dbReference>
<evidence type="ECO:0000259" key="9">
    <source>
        <dbReference type="Pfam" id="PF00924"/>
    </source>
</evidence>
<evidence type="ECO:0000313" key="12">
    <source>
        <dbReference type="EMBL" id="NDV00741.1"/>
    </source>
</evidence>
<evidence type="ECO:0000256" key="1">
    <source>
        <dbReference type="ARBA" id="ARBA00004651"/>
    </source>
</evidence>
<comment type="subcellular location">
    <subcellularLocation>
        <location evidence="1">Cell membrane</location>
        <topology evidence="1">Multi-pass membrane protein</topology>
    </subcellularLocation>
</comment>
<keyword evidence="3" id="KW-1003">Cell membrane</keyword>
<dbReference type="EMBL" id="JAAGAB010000002">
    <property type="protein sequence ID" value="NDV00741.1"/>
    <property type="molecule type" value="Genomic_DNA"/>
</dbReference>
<dbReference type="InterPro" id="IPR006685">
    <property type="entry name" value="MscS_channel_2nd"/>
</dbReference>
<dbReference type="SUPFAM" id="SSF82861">
    <property type="entry name" value="Mechanosensitive channel protein MscS (YggB), transmembrane region"/>
    <property type="match status" value="1"/>
</dbReference>
<evidence type="ECO:0000259" key="10">
    <source>
        <dbReference type="Pfam" id="PF12607"/>
    </source>
</evidence>
<gene>
    <name evidence="12" type="ORF">GZA08_07135</name>
</gene>
<dbReference type="InterPro" id="IPR022249">
    <property type="entry name" value="DUF3772"/>
</dbReference>
<dbReference type="InterPro" id="IPR011066">
    <property type="entry name" value="MscS_channel_C_sf"/>
</dbReference>
<feature type="region of interest" description="Disordered" evidence="7">
    <location>
        <begin position="42"/>
        <end position="75"/>
    </location>
</feature>
<evidence type="ECO:0000256" key="2">
    <source>
        <dbReference type="ARBA" id="ARBA00008017"/>
    </source>
</evidence>
<dbReference type="InterPro" id="IPR049278">
    <property type="entry name" value="MS_channel_C"/>
</dbReference>
<evidence type="ECO:0000256" key="6">
    <source>
        <dbReference type="ARBA" id="ARBA00023136"/>
    </source>
</evidence>
<keyword evidence="5 8" id="KW-1133">Transmembrane helix</keyword>
<evidence type="ECO:0000256" key="7">
    <source>
        <dbReference type="SAM" id="MobiDB-lite"/>
    </source>
</evidence>
<sequence length="825" mass="87300">MRRLAAGRRAGSLLAGLVLLVLTLLAPPLAAQGLGTLIPGASAPEEEAPAEPVSPAPQVGASESDARAGPPAPDARIDAEDLQAWERIASRAASLSEGGSASDFALRQLRRELTAWRDRFLAEQTLNAGRLATIDAQIAALGPEDADVGPQIAALRAQLLDERRRLAAPRLIAAARLAQASGLLSEIDALAGVRQAEQLFARGRSPLNPALWPAAAAGLADGVQAVTSEIGARLTNPARWQELGDRAGGLGLALLVALLFLFPTRHWLERLGPARLERPRARLGRALIGFAQLLLPILGLLLLAAILDQSGLFGNRSEELIVRIPQAGISIIAANWLAKEIFGHGPATGAGMDEAQRHRAARLAGWLGWLLALSLVLRAFLPAVEMDGEVAAVLRYPIHLALALVLFQLGRSMSAAPVVDEEWGSSAYRQGLLRFLGQAAMAAAVIGAVLATGGYANAAQSVLGPTILTLALIGFVVLLQRLVGDLYATLVAGGEETGDGSGPLLPVLIALILALLAVPVLALIWGARVEDLMDLWVRFREGYTLGESRISPTDFLIFLLLFAIGYALTRLFQSTLRAAVLPRTRLDVGARNAIVSGVGYVGIFLAALIAIVAVGVDLSSLAIVAGALTVGVGFGLQTIVSNFVSGIILLIERPISEGDWIEAGDQMGIVRAISVRSTRIETFDRRDVIIPNADLVAGQVTNWTRGNAVGRLIVKVGVAYAADAGRVDAILREIAEAQPQVILTPPPQILFMGFGASSLDFEIRVILREIGTILEVQNNLHHAIHARFREEGIEIPFTQADLWLRNPEVLPGNAGAAQEAGEETR</sequence>
<dbReference type="PANTHER" id="PTHR30347:SF1">
    <property type="entry name" value="MECHANOSENSITIVE CHANNEL MSCK"/>
    <property type="match status" value="1"/>
</dbReference>
<proteinExistence type="inferred from homology"/>
<feature type="transmembrane region" description="Helical" evidence="8">
    <location>
        <begin position="555"/>
        <end position="572"/>
    </location>
</feature>
<evidence type="ECO:0000256" key="4">
    <source>
        <dbReference type="ARBA" id="ARBA00022692"/>
    </source>
</evidence>
<keyword evidence="13" id="KW-1185">Reference proteome</keyword>
<dbReference type="Gene3D" id="2.30.30.60">
    <property type="match status" value="1"/>
</dbReference>
<accession>A0A6B2JHH3</accession>
<feature type="transmembrane region" description="Helical" evidence="8">
    <location>
        <begin position="243"/>
        <end position="262"/>
    </location>
</feature>
<evidence type="ECO:0000259" key="11">
    <source>
        <dbReference type="Pfam" id="PF21082"/>
    </source>
</evidence>
<evidence type="ECO:0000256" key="5">
    <source>
        <dbReference type="ARBA" id="ARBA00022989"/>
    </source>
</evidence>
<dbReference type="InterPro" id="IPR010920">
    <property type="entry name" value="LSM_dom_sf"/>
</dbReference>
<comment type="caution">
    <text evidence="12">The sequence shown here is derived from an EMBL/GenBank/DDBJ whole genome shotgun (WGS) entry which is preliminary data.</text>
</comment>
<dbReference type="PROSITE" id="PS01246">
    <property type="entry name" value="UPF0003"/>
    <property type="match status" value="1"/>
</dbReference>
<feature type="transmembrane region" description="Helical" evidence="8">
    <location>
        <begin position="393"/>
        <end position="410"/>
    </location>
</feature>
<dbReference type="Gene3D" id="3.30.70.100">
    <property type="match status" value="1"/>
</dbReference>
<dbReference type="Pfam" id="PF12607">
    <property type="entry name" value="DUF3772"/>
    <property type="match status" value="1"/>
</dbReference>
<protein>
    <submittedName>
        <fullName evidence="12">DUF3772 domain-containing protein</fullName>
    </submittedName>
</protein>
<dbReference type="InterPro" id="IPR023408">
    <property type="entry name" value="MscS_beta-dom_sf"/>
</dbReference>
<comment type="similarity">
    <text evidence="2">Belongs to the MscS (TC 1.A.23) family.</text>
</comment>
<name>A0A6B2JHH3_9RHOB</name>
<dbReference type="InterPro" id="IPR006686">
    <property type="entry name" value="MscS_channel_CS"/>
</dbReference>
<feature type="domain" description="Mechanosensitive ion channel MscS" evidence="9">
    <location>
        <begin position="638"/>
        <end position="705"/>
    </location>
</feature>
<organism evidence="12 13">
    <name type="scientific">Pseudoroseicyclus tamaricis</name>
    <dbReference type="NCBI Taxonomy" id="2705421"/>
    <lineage>
        <taxon>Bacteria</taxon>
        <taxon>Pseudomonadati</taxon>
        <taxon>Pseudomonadota</taxon>
        <taxon>Alphaproteobacteria</taxon>
        <taxon>Rhodobacterales</taxon>
        <taxon>Paracoccaceae</taxon>
        <taxon>Pseudoroseicyclus</taxon>
    </lineage>
</organism>
<dbReference type="SUPFAM" id="SSF50182">
    <property type="entry name" value="Sm-like ribonucleoproteins"/>
    <property type="match status" value="1"/>
</dbReference>
<keyword evidence="6 8" id="KW-0472">Membrane</keyword>
<dbReference type="AlphaFoldDB" id="A0A6B2JHH3"/>